<dbReference type="EMBL" id="CP121769">
    <property type="protein sequence ID" value="WGE08998.1"/>
    <property type="molecule type" value="Genomic_DNA"/>
</dbReference>
<accession>A0AAJ6D8U5</accession>
<organism evidence="1 2">
    <name type="scientific">Glaesserella parasuis</name>
    <name type="common">Haemophilus parasuis</name>
    <dbReference type="NCBI Taxonomy" id="738"/>
    <lineage>
        <taxon>Bacteria</taxon>
        <taxon>Pseudomonadati</taxon>
        <taxon>Pseudomonadota</taxon>
        <taxon>Gammaproteobacteria</taxon>
        <taxon>Pasteurellales</taxon>
        <taxon>Pasteurellaceae</taxon>
        <taxon>Glaesserella</taxon>
    </lineage>
</organism>
<evidence type="ECO:0000313" key="1">
    <source>
        <dbReference type="EMBL" id="WGE08998.1"/>
    </source>
</evidence>
<gene>
    <name evidence="1" type="ORF">QBL01_06950</name>
</gene>
<proteinExistence type="predicted"/>
<dbReference type="Proteomes" id="UP001222296">
    <property type="component" value="Chromosome"/>
</dbReference>
<protein>
    <submittedName>
        <fullName evidence="1">Uncharacterized protein</fullName>
    </submittedName>
</protein>
<dbReference type="AlphaFoldDB" id="A0AAJ6D8U5"/>
<sequence>MALSLNASNSSSLHRLPHFKPVHSNGLTLSTSDFSENLRQSFKIDWQFGQ</sequence>
<name>A0AAJ6D8U5_GLAPU</name>
<dbReference type="RefSeq" id="WP_279378294.1">
    <property type="nucleotide sequence ID" value="NZ_CP121769.1"/>
</dbReference>
<evidence type="ECO:0000313" key="2">
    <source>
        <dbReference type="Proteomes" id="UP001222296"/>
    </source>
</evidence>
<reference evidence="1" key="1">
    <citation type="submission" date="2023-04" db="EMBL/GenBank/DDBJ databases">
        <title>Molecular characterization of the Integrative and Conjugative elements harboring multidrug-resistance gene from Glaesserella (Haemophilus) parasuis.</title>
        <authorList>
            <person name="Che Y."/>
            <person name="Zhou L."/>
        </authorList>
    </citation>
    <scope>NUCLEOTIDE SEQUENCE</scope>
    <source>
        <strain evidence="1">Z44</strain>
    </source>
</reference>